<dbReference type="Gene3D" id="3.40.50.12780">
    <property type="entry name" value="N-terminal domain of ligase-like"/>
    <property type="match status" value="1"/>
</dbReference>
<name>A0A4R2L4P6_9GAMM</name>
<organism evidence="4 5">
    <name type="scientific">Chromatocurvus halotolerans</name>
    <dbReference type="NCBI Taxonomy" id="1132028"/>
    <lineage>
        <taxon>Bacteria</taxon>
        <taxon>Pseudomonadati</taxon>
        <taxon>Pseudomonadota</taxon>
        <taxon>Gammaproteobacteria</taxon>
        <taxon>Cellvibrionales</taxon>
        <taxon>Halieaceae</taxon>
        <taxon>Chromatocurvus</taxon>
    </lineage>
</organism>
<dbReference type="GO" id="GO:0016020">
    <property type="term" value="C:membrane"/>
    <property type="evidence" value="ECO:0007669"/>
    <property type="project" value="TreeGrafter"/>
</dbReference>
<dbReference type="EMBL" id="SLWX01000002">
    <property type="protein sequence ID" value="TCO77588.1"/>
    <property type="molecule type" value="Genomic_DNA"/>
</dbReference>
<dbReference type="InterPro" id="IPR000873">
    <property type="entry name" value="AMP-dep_synth/lig_dom"/>
</dbReference>
<keyword evidence="5" id="KW-1185">Reference proteome</keyword>
<keyword evidence="1" id="KW-0547">Nucleotide-binding</keyword>
<accession>A0A4R2L4P6</accession>
<feature type="domain" description="AMP-dependent synthetase/ligase" evidence="3">
    <location>
        <begin position="12"/>
        <end position="381"/>
    </location>
</feature>
<dbReference type="PANTHER" id="PTHR43272:SF33">
    <property type="entry name" value="AMP-BINDING DOMAIN-CONTAINING PROTEIN-RELATED"/>
    <property type="match status" value="1"/>
</dbReference>
<dbReference type="GO" id="GO:0005524">
    <property type="term" value="F:ATP binding"/>
    <property type="evidence" value="ECO:0007669"/>
    <property type="project" value="UniProtKB-KW"/>
</dbReference>
<dbReference type="OrthoDB" id="9803968at2"/>
<dbReference type="InterPro" id="IPR042099">
    <property type="entry name" value="ANL_N_sf"/>
</dbReference>
<proteinExistence type="predicted"/>
<dbReference type="PROSITE" id="PS00455">
    <property type="entry name" value="AMP_BINDING"/>
    <property type="match status" value="1"/>
</dbReference>
<dbReference type="Pfam" id="PF00501">
    <property type="entry name" value="AMP-binding"/>
    <property type="match status" value="1"/>
</dbReference>
<gene>
    <name evidence="4" type="ORF">EV688_10245</name>
</gene>
<dbReference type="RefSeq" id="WP_117314425.1">
    <property type="nucleotide sequence ID" value="NZ_QQSW01000001.1"/>
</dbReference>
<reference evidence="4 5" key="1">
    <citation type="submission" date="2019-03" db="EMBL/GenBank/DDBJ databases">
        <title>Genomic Encyclopedia of Type Strains, Phase IV (KMG-IV): sequencing the most valuable type-strain genomes for metagenomic binning, comparative biology and taxonomic classification.</title>
        <authorList>
            <person name="Goeker M."/>
        </authorList>
    </citation>
    <scope>NUCLEOTIDE SEQUENCE [LARGE SCALE GENOMIC DNA]</scope>
    <source>
        <strain evidence="4 5">DSM 23344</strain>
    </source>
</reference>
<sequence>MLNDTITGLVSHWAKTCPDKLWLRDLREAGSDDYTWSEAYAEIQAIAAMLEDRFGHGERMGILSRNRPHWFMADLAVIASGNISVSLFTTLPASTAEYILDFTETRVLFVGETHNWEAVSKVLPDGVTLITLPGVSLDHPHLRWEDLLAEWRGRAPAYECAADDTIALVFTSGTTGLPKGVIQTHSSNLVPIRRFIQAFGIRDNPRYFSYLPLSHIAERQIVEFSSVVVCGEVSFNESLETILRDLQRTRPHMFFGPPRIWEQFQQAIIGKFGGQAELDKALEADREGIGRLVLDTMGLNEVEFCLVAAAPTPPALIHWWEKFGLTLMEGFGQTEAMGLIVSSPDQRRIGSIGKPIGEVQYRITEDGELAVKAEGCTPGYYRMPDKTAELIRDGWIHTGDKARVDEDGFLYITGRVKDYFKTIQGKYVAPPPIEGEFAKNPHAEQQCLLGRGYSKTVMVAVLTPEARQRSREELEASFLATLEEINAAVERHARIGGVILSSEAWDIANEVLTPTLKIRRDRVEELFGDVAREIALQSAEQGKVVVHWHGQVN</sequence>
<dbReference type="InterPro" id="IPR020845">
    <property type="entry name" value="AMP-binding_CS"/>
</dbReference>
<keyword evidence="2" id="KW-0067">ATP-binding</keyword>
<evidence type="ECO:0000313" key="4">
    <source>
        <dbReference type="EMBL" id="TCO77588.1"/>
    </source>
</evidence>
<dbReference type="GO" id="GO:0004467">
    <property type="term" value="F:long-chain fatty acid-CoA ligase activity"/>
    <property type="evidence" value="ECO:0007669"/>
    <property type="project" value="TreeGrafter"/>
</dbReference>
<comment type="caution">
    <text evidence="4">The sequence shown here is derived from an EMBL/GenBank/DDBJ whole genome shotgun (WGS) entry which is preliminary data.</text>
</comment>
<dbReference type="SUPFAM" id="SSF56801">
    <property type="entry name" value="Acetyl-CoA synthetase-like"/>
    <property type="match status" value="1"/>
</dbReference>
<dbReference type="PANTHER" id="PTHR43272">
    <property type="entry name" value="LONG-CHAIN-FATTY-ACID--COA LIGASE"/>
    <property type="match status" value="1"/>
</dbReference>
<evidence type="ECO:0000256" key="2">
    <source>
        <dbReference type="ARBA" id="ARBA00022840"/>
    </source>
</evidence>
<dbReference type="AlphaFoldDB" id="A0A4R2L4P6"/>
<dbReference type="Pfam" id="PF23562">
    <property type="entry name" value="AMP-binding_C_3"/>
    <property type="match status" value="1"/>
</dbReference>
<dbReference type="Proteomes" id="UP000294980">
    <property type="component" value="Unassembled WGS sequence"/>
</dbReference>
<evidence type="ECO:0000256" key="1">
    <source>
        <dbReference type="ARBA" id="ARBA00022741"/>
    </source>
</evidence>
<evidence type="ECO:0000313" key="5">
    <source>
        <dbReference type="Proteomes" id="UP000294980"/>
    </source>
</evidence>
<protein>
    <submittedName>
        <fullName evidence="4">Long-chain acyl-CoA synthetase</fullName>
    </submittedName>
</protein>
<evidence type="ECO:0000259" key="3">
    <source>
        <dbReference type="Pfam" id="PF00501"/>
    </source>
</evidence>